<protein>
    <recommendedName>
        <fullName evidence="2">Glycosyltransferase</fullName>
    </recommendedName>
</protein>
<evidence type="ECO:0008006" key="2">
    <source>
        <dbReference type="Google" id="ProtNLM"/>
    </source>
</evidence>
<dbReference type="AlphaFoldDB" id="A0A0W8FKU5"/>
<proteinExistence type="predicted"/>
<gene>
    <name evidence="1" type="ORF">ASZ90_008692</name>
</gene>
<evidence type="ECO:0000313" key="1">
    <source>
        <dbReference type="EMBL" id="KUG21557.1"/>
    </source>
</evidence>
<comment type="caution">
    <text evidence="1">The sequence shown here is derived from an EMBL/GenBank/DDBJ whole genome shotgun (WGS) entry which is preliminary data.</text>
</comment>
<accession>A0A0W8FKU5</accession>
<name>A0A0W8FKU5_9ZZZZ</name>
<reference evidence="1" key="1">
    <citation type="journal article" date="2015" name="Proc. Natl. Acad. Sci. U.S.A.">
        <title>Networks of energetic and metabolic interactions define dynamics in microbial communities.</title>
        <authorList>
            <person name="Embree M."/>
            <person name="Liu J.K."/>
            <person name="Al-Bassam M.M."/>
            <person name="Zengler K."/>
        </authorList>
    </citation>
    <scope>NUCLEOTIDE SEQUENCE</scope>
</reference>
<dbReference type="EMBL" id="LNQE01001050">
    <property type="protein sequence ID" value="KUG21557.1"/>
    <property type="molecule type" value="Genomic_DNA"/>
</dbReference>
<organism evidence="1">
    <name type="scientific">hydrocarbon metagenome</name>
    <dbReference type="NCBI Taxonomy" id="938273"/>
    <lineage>
        <taxon>unclassified sequences</taxon>
        <taxon>metagenomes</taxon>
        <taxon>ecological metagenomes</taxon>
    </lineage>
</organism>
<sequence length="356" mass="42091">MIKFFNLDLHISVIADIKQIFENLGHEVTSWCISNHTWAFEKDPHSVDIINQKTWHHLDRNMCDAFYERYKYELAVYDGFIVTHTPAFAMLYERFQKPIIVVASTRYEYPFTTNPAKWQELNDYLRSGIDSGKIIAIANNKYDAAYTEYFTQRPWEHIPSICDYTGMQYTAKKRHFLYASNFKRWPFFLFGVRDKTKALKKKYAWQDLADYRGIIHIPYNASVMSIFEQYTANMPLFFPTLDFLMELYTKYPKQGVMDQLSWNQVLKIPAGSPLPGCDANDPNHYNNISVMRNWAALSDFYDYENMPYITYFQSFDDLKTKLKAAAFASISSQMQKFNLERKRGIIRKWGKILKKL</sequence>